<dbReference type="RefSeq" id="WP_021103654.1">
    <property type="nucleotide sequence ID" value="NZ_AOSS01000100.1"/>
</dbReference>
<evidence type="ECO:0000313" key="2">
    <source>
        <dbReference type="EMBL" id="OCT41904.1"/>
    </source>
</evidence>
<reference evidence="1 3" key="1">
    <citation type="journal article" date="2013" name="BMC Genomics">
        <title>Comparative genomics reveals distinct host-interacting traits of three major human-associated propionibacteria.</title>
        <authorList>
            <person name="Mak T.N."/>
            <person name="Schmid M."/>
            <person name="Brzuszkiewicz E."/>
            <person name="Zeng G."/>
            <person name="Meyer R."/>
            <person name="Sfanos K.S."/>
            <person name="Brinkmann V."/>
            <person name="Meyer T.F."/>
            <person name="Bruggemann H."/>
        </authorList>
    </citation>
    <scope>NUCLEOTIDE SEQUENCE [LARGE SCALE GENOMIC DNA]</scope>
    <source>
        <strain evidence="1 3">DSM 20700</strain>
    </source>
</reference>
<dbReference type="PATRIC" id="fig|1160719.4.peg.611"/>
<proteinExistence type="predicted"/>
<evidence type="ECO:0000313" key="4">
    <source>
        <dbReference type="Proteomes" id="UP000094467"/>
    </source>
</evidence>
<organism evidence="1 3">
    <name type="scientific">Cutibacterium granulosum DSM 20700</name>
    <dbReference type="NCBI Taxonomy" id="1160719"/>
    <lineage>
        <taxon>Bacteria</taxon>
        <taxon>Bacillati</taxon>
        <taxon>Actinomycetota</taxon>
        <taxon>Actinomycetes</taxon>
        <taxon>Propionibacteriales</taxon>
        <taxon>Propionibacteriaceae</taxon>
        <taxon>Cutibacterium</taxon>
    </lineage>
</organism>
<protein>
    <submittedName>
        <fullName evidence="1">Uncharacterized protein</fullName>
    </submittedName>
</protein>
<dbReference type="AlphaFoldDB" id="U1GGY9"/>
<comment type="caution">
    <text evidence="1">The sequence shown here is derived from an EMBL/GenBank/DDBJ whole genome shotgun (WGS) entry which is preliminary data.</text>
</comment>
<name>U1GGY9_9ACTN</name>
<dbReference type="EMBL" id="AOSS01000100">
    <property type="protein sequence ID" value="ERF57405.1"/>
    <property type="molecule type" value="Genomic_DNA"/>
</dbReference>
<sequence length="113" mass="12247">MTRILIPDEDGNLTTMLTLSSNEQFALETIERLNQQTKQIGNTAITLSDALIGADDRVSRQLLCSAVDLVARNGLRPLLETARRSDLNLAYTALKAAGTNPDTTPHLAVLPFA</sequence>
<reference evidence="2 4" key="2">
    <citation type="submission" date="2014-05" db="EMBL/GenBank/DDBJ databases">
        <authorList>
            <person name="Jahns A.C."/>
            <person name="Eilers H."/>
            <person name="Alexeyev O.A."/>
        </authorList>
    </citation>
    <scope>NUCLEOTIDE SEQUENCE [LARGE SCALE GENOMIC DNA]</scope>
    <source>
        <strain evidence="2 4">DSM 20700</strain>
    </source>
</reference>
<dbReference type="EMBL" id="JNBU01000072">
    <property type="protein sequence ID" value="OCT41904.1"/>
    <property type="molecule type" value="Genomic_DNA"/>
</dbReference>
<accession>U1GGY9</accession>
<gene>
    <name evidence="1" type="ORF">H641_03178</name>
    <name evidence="2" type="ORF">L860_13855</name>
</gene>
<keyword evidence="3" id="KW-1185">Reference proteome</keyword>
<dbReference type="Proteomes" id="UP000016307">
    <property type="component" value="Unassembled WGS sequence"/>
</dbReference>
<evidence type="ECO:0000313" key="3">
    <source>
        <dbReference type="Proteomes" id="UP000016307"/>
    </source>
</evidence>
<evidence type="ECO:0000313" key="1">
    <source>
        <dbReference type="EMBL" id="ERF57405.1"/>
    </source>
</evidence>